<evidence type="ECO:0000259" key="2">
    <source>
        <dbReference type="Pfam" id="PF25547"/>
    </source>
</evidence>
<dbReference type="Proteomes" id="UP000292452">
    <property type="component" value="Unassembled WGS sequence"/>
</dbReference>
<keyword evidence="4" id="KW-1185">Reference proteome</keyword>
<evidence type="ECO:0000313" key="4">
    <source>
        <dbReference type="Proteomes" id="UP000292452"/>
    </source>
</evidence>
<gene>
    <name evidence="3" type="ORF">EYS09_03580</name>
</gene>
<accession>A0A4Q9I011</accession>
<sequence length="337" mass="35772">MTAVALTLPSEVVWVLDLLGYTWPEADEEKLIECGQAWLEFASQVGQTENRGSSAAQAVVSANSGQAVEAFTDSWRDFSGGPGAYLAEAQIAAEVIGVAFEVAAAEVLAAKIEVIVQLVILATEIIAAQAAAPFTLGLSEAGALGATQATRLIVRRLFDEMKRKVIQAVTKAMEEAATKGIKKIASDFMKHQVKDFAKDYAKKTAKEVIVDPAKEKAKDIAKSAGQNVIQQGVETNFGARKGIDLGETAEGAKEEFGQQFGTYEDGQLKPGEYFTGSKNDQGEREGGVASLADPATHRDRLVDQAKEAGKDAASKHAEKGVQHVRGGDGEDVRSVFG</sequence>
<comment type="caution">
    <text evidence="3">The sequence shown here is derived from an EMBL/GenBank/DDBJ whole genome shotgun (WGS) entry which is preliminary data.</text>
</comment>
<evidence type="ECO:0000256" key="1">
    <source>
        <dbReference type="SAM" id="MobiDB-lite"/>
    </source>
</evidence>
<proteinExistence type="predicted"/>
<feature type="domain" description="Outer membrane channel protein CpnT-like N-terminal" evidence="2">
    <location>
        <begin position="14"/>
        <end position="152"/>
    </location>
</feature>
<dbReference type="AlphaFoldDB" id="A0A4Q9I011"/>
<name>A0A4Q9I011_STRKA</name>
<reference evidence="3 4" key="1">
    <citation type="submission" date="2019-02" db="EMBL/GenBank/DDBJ databases">
        <title>Draft Genome Sequence of Streptomyces sp. AM-2504, identified by 16S rRNA comparative analysis as a Streptomyces Kasugaensis strain.</title>
        <authorList>
            <person name="Napolioni V."/>
            <person name="Giuliodori A.M."/>
            <person name="Spurio R."/>
            <person name="Fabbretti A."/>
        </authorList>
    </citation>
    <scope>NUCLEOTIDE SEQUENCE [LARGE SCALE GENOMIC DNA]</scope>
    <source>
        <strain evidence="3 4">AM-2504</strain>
    </source>
</reference>
<dbReference type="InterPro" id="IPR057746">
    <property type="entry name" value="CpnT-like_N"/>
</dbReference>
<protein>
    <submittedName>
        <fullName evidence="3">PE-PGRS family protein</fullName>
    </submittedName>
</protein>
<dbReference type="Pfam" id="PF25547">
    <property type="entry name" value="WXG100_2"/>
    <property type="match status" value="1"/>
</dbReference>
<feature type="compositionally biased region" description="Basic and acidic residues" evidence="1">
    <location>
        <begin position="295"/>
        <end position="337"/>
    </location>
</feature>
<feature type="region of interest" description="Disordered" evidence="1">
    <location>
        <begin position="260"/>
        <end position="337"/>
    </location>
</feature>
<organism evidence="3 4">
    <name type="scientific">Streptomyces kasugaensis</name>
    <dbReference type="NCBI Taxonomy" id="1946"/>
    <lineage>
        <taxon>Bacteria</taxon>
        <taxon>Bacillati</taxon>
        <taxon>Actinomycetota</taxon>
        <taxon>Actinomycetes</taxon>
        <taxon>Kitasatosporales</taxon>
        <taxon>Streptomycetaceae</taxon>
        <taxon>Streptomyces</taxon>
    </lineage>
</organism>
<dbReference type="RefSeq" id="WP_131122130.1">
    <property type="nucleotide sequence ID" value="NZ_SIXH01000019.1"/>
</dbReference>
<dbReference type="EMBL" id="SIXH01000019">
    <property type="protein sequence ID" value="TBO60988.1"/>
    <property type="molecule type" value="Genomic_DNA"/>
</dbReference>
<evidence type="ECO:0000313" key="3">
    <source>
        <dbReference type="EMBL" id="TBO60988.1"/>
    </source>
</evidence>